<sequence>MQLLNSRHAVQALRRRTRAALERDLVFLESEPVGVQAEWAEARSLTRRFLKMAAMFDAAAKKDDDSAADAAAAGEAQVELPAGRAQLLDFFNGPWSGLPLACAEAGRASAGPLASEKGGPVAEKEGPLAGVASMADTGPQAAGVSGTGAQAALFGNAALEFLLQRRSRNTGFADWMHSLAPADARRVILNKADAFGTTSADAQVQQMSSVLVSDAYGWGSDSASEAEEVEANPARPGSAAAASSGPAPPAKRKLQSRAIPWGPFQIAPIVPAAGQSGWGAICGQHCDQGNTLSCKKAVSRSSALTDADCVLRLKRWLLAGHSDQQWPSHRRRSHHVELGDKGLQDLADGMTEAEMDELVVQEVWQGKKVKGVWKTVGRVGVLTGEQYEDTNMSQRTEEHSGHGPFAEEALETKREVLQKVPNDAEEERKAGGSSNMDVFINQMAAHGYEGQPVLTDSAEFGLPAQLPATLMRDLSQSIARANAATWKAEDNKHLAPTMLPKMNVWLEPAGHRKVARLMLGREGLLFQGFPALLFLEMLDAFQAASSAAGIVSHGAQHSGSKSGPKKSKKQSGERTDFRPKDLLRTWRPTEVLMQDVAGNAMSLPVVMTMLQCAFASVNWRSGAVSRAADESTAVKATACPATDTA</sequence>
<dbReference type="EMBL" id="CAUJNA010000458">
    <property type="protein sequence ID" value="CAJ1377376.1"/>
    <property type="molecule type" value="Genomic_DNA"/>
</dbReference>
<keyword evidence="3" id="KW-1185">Reference proteome</keyword>
<protein>
    <submittedName>
        <fullName evidence="2">Uncharacterized protein</fullName>
    </submittedName>
</protein>
<feature type="compositionally biased region" description="Basic and acidic residues" evidence="1">
    <location>
        <begin position="570"/>
        <end position="580"/>
    </location>
</feature>
<feature type="region of interest" description="Disordered" evidence="1">
    <location>
        <begin position="223"/>
        <end position="254"/>
    </location>
</feature>
<organism evidence="2 3">
    <name type="scientific">Effrenium voratum</name>
    <dbReference type="NCBI Taxonomy" id="2562239"/>
    <lineage>
        <taxon>Eukaryota</taxon>
        <taxon>Sar</taxon>
        <taxon>Alveolata</taxon>
        <taxon>Dinophyceae</taxon>
        <taxon>Suessiales</taxon>
        <taxon>Symbiodiniaceae</taxon>
        <taxon>Effrenium</taxon>
    </lineage>
</organism>
<comment type="caution">
    <text evidence="2">The sequence shown here is derived from an EMBL/GenBank/DDBJ whole genome shotgun (WGS) entry which is preliminary data.</text>
</comment>
<feature type="region of interest" description="Disordered" evidence="1">
    <location>
        <begin position="553"/>
        <end position="580"/>
    </location>
</feature>
<gene>
    <name evidence="2" type="ORF">EVOR1521_LOCUS6191</name>
</gene>
<evidence type="ECO:0000313" key="3">
    <source>
        <dbReference type="Proteomes" id="UP001178507"/>
    </source>
</evidence>
<dbReference type="Proteomes" id="UP001178507">
    <property type="component" value="Unassembled WGS sequence"/>
</dbReference>
<evidence type="ECO:0000313" key="2">
    <source>
        <dbReference type="EMBL" id="CAJ1377376.1"/>
    </source>
</evidence>
<reference evidence="2" key="1">
    <citation type="submission" date="2023-08" db="EMBL/GenBank/DDBJ databases">
        <authorList>
            <person name="Chen Y."/>
            <person name="Shah S."/>
            <person name="Dougan E. K."/>
            <person name="Thang M."/>
            <person name="Chan C."/>
        </authorList>
    </citation>
    <scope>NUCLEOTIDE SEQUENCE</scope>
</reference>
<evidence type="ECO:0000256" key="1">
    <source>
        <dbReference type="SAM" id="MobiDB-lite"/>
    </source>
</evidence>
<dbReference type="AlphaFoldDB" id="A0AA36HYE3"/>
<accession>A0AA36HYE3</accession>
<proteinExistence type="predicted"/>
<name>A0AA36HYE3_9DINO</name>
<feature type="compositionally biased region" description="Low complexity" evidence="1">
    <location>
        <begin position="231"/>
        <end position="245"/>
    </location>
</feature>